<dbReference type="PANTHER" id="PTHR36783:SF2">
    <property type="entry name" value="THYLAKOID LUMENAL 17.9 KDA PROTEIN, CHLOROPLASTIC"/>
    <property type="match status" value="1"/>
</dbReference>
<dbReference type="Pfam" id="PF07386">
    <property type="entry name" value="DUF1499"/>
    <property type="match status" value="1"/>
</dbReference>
<accession>A0AAX4P2L7</accession>
<feature type="compositionally biased region" description="Low complexity" evidence="1">
    <location>
        <begin position="14"/>
        <end position="25"/>
    </location>
</feature>
<reference evidence="2 3" key="1">
    <citation type="submission" date="2024-03" db="EMBL/GenBank/DDBJ databases">
        <title>Complete genome sequence of the green alga Chloropicon roscoffensis RCC1871.</title>
        <authorList>
            <person name="Lemieux C."/>
            <person name="Pombert J.-F."/>
            <person name="Otis C."/>
            <person name="Turmel M."/>
        </authorList>
    </citation>
    <scope>NUCLEOTIDE SEQUENCE [LARGE SCALE GENOMIC DNA]</scope>
    <source>
        <strain evidence="2 3">RCC1871</strain>
    </source>
</reference>
<organism evidence="2 3">
    <name type="scientific">Chloropicon roscoffensis</name>
    <dbReference type="NCBI Taxonomy" id="1461544"/>
    <lineage>
        <taxon>Eukaryota</taxon>
        <taxon>Viridiplantae</taxon>
        <taxon>Chlorophyta</taxon>
        <taxon>Chloropicophyceae</taxon>
        <taxon>Chloropicales</taxon>
        <taxon>Chloropicaceae</taxon>
        <taxon>Chloropicon</taxon>
    </lineage>
</organism>
<evidence type="ECO:0000313" key="2">
    <source>
        <dbReference type="EMBL" id="WZN60031.1"/>
    </source>
</evidence>
<name>A0AAX4P2L7_9CHLO</name>
<dbReference type="InterPro" id="IPR010865">
    <property type="entry name" value="DUF1499"/>
</dbReference>
<dbReference type="PANTHER" id="PTHR36783">
    <property type="entry name" value="THYLAKOID LUMENAL 17.9 KDA PROTEIN, CHLOROPLASTIC"/>
    <property type="match status" value="1"/>
</dbReference>
<dbReference type="InterPro" id="IPR037734">
    <property type="entry name" value="Thylakoid_lumenal_17.9"/>
</dbReference>
<evidence type="ECO:0000313" key="3">
    <source>
        <dbReference type="Proteomes" id="UP001472866"/>
    </source>
</evidence>
<dbReference type="AlphaFoldDB" id="A0AAX4P2L7"/>
<feature type="region of interest" description="Disordered" evidence="1">
    <location>
        <begin position="1"/>
        <end position="41"/>
    </location>
</feature>
<protein>
    <submittedName>
        <fullName evidence="2">Uncharacterized protein</fullName>
    </submittedName>
</protein>
<evidence type="ECO:0000256" key="1">
    <source>
        <dbReference type="SAM" id="MobiDB-lite"/>
    </source>
</evidence>
<dbReference type="Proteomes" id="UP001472866">
    <property type="component" value="Chromosome 02"/>
</dbReference>
<dbReference type="EMBL" id="CP151502">
    <property type="protein sequence ID" value="WZN60031.1"/>
    <property type="molecule type" value="Genomic_DNA"/>
</dbReference>
<sequence length="237" mass="26153">MRPPPSRPQRAGKSASRATAPPGPGATAGSGAGRERSTRVQRRHGLLALLFAAPPAKAVEESPYSGRLELGLSERGRIRPCPSNYNCVSTSSLDESHASSWTAPSNESTTEVCELIKDYVLKEGRDRKQAGPVLVVDRLVSDSEPERGRFLSFDVPGTFKGEPDHLEFLIKRTDPVEWEGETDGLSVFFRSSAGGVQWVYPFQTPVSDFGKQRKRMEELRQELGFVLRGCELLECYQ</sequence>
<proteinExistence type="predicted"/>
<gene>
    <name evidence="2" type="ORF">HKI87_02g15590</name>
</gene>
<keyword evidence="3" id="KW-1185">Reference proteome</keyword>